<reference evidence="4" key="1">
    <citation type="journal article" date="2019" name="Int. J. Syst. Evol. Microbiol.">
        <title>The Global Catalogue of Microorganisms (GCM) 10K type strain sequencing project: providing services to taxonomists for standard genome sequencing and annotation.</title>
        <authorList>
            <consortium name="The Broad Institute Genomics Platform"/>
            <consortium name="The Broad Institute Genome Sequencing Center for Infectious Disease"/>
            <person name="Wu L."/>
            <person name="Ma J."/>
        </authorList>
    </citation>
    <scope>NUCLEOTIDE SEQUENCE [LARGE SCALE GENOMIC DNA]</scope>
    <source>
        <strain evidence="4">JCM 12928</strain>
    </source>
</reference>
<evidence type="ECO:0000256" key="1">
    <source>
        <dbReference type="SAM" id="Phobius"/>
    </source>
</evidence>
<feature type="transmembrane region" description="Helical" evidence="1">
    <location>
        <begin position="90"/>
        <end position="114"/>
    </location>
</feature>
<comment type="caution">
    <text evidence="3">The sequence shown here is derived from an EMBL/GenBank/DDBJ whole genome shotgun (WGS) entry which is preliminary data.</text>
</comment>
<accession>A0ABP3S3F1</accession>
<evidence type="ECO:0000313" key="3">
    <source>
        <dbReference type="EMBL" id="GAA0624109.1"/>
    </source>
</evidence>
<feature type="domain" description="CAAX prenyl protease 2/Lysostaphin resistance protein A-like" evidence="2">
    <location>
        <begin position="127"/>
        <end position="205"/>
    </location>
</feature>
<feature type="transmembrane region" description="Helical" evidence="1">
    <location>
        <begin position="134"/>
        <end position="156"/>
    </location>
</feature>
<dbReference type="Proteomes" id="UP001501352">
    <property type="component" value="Unassembled WGS sequence"/>
</dbReference>
<evidence type="ECO:0000313" key="4">
    <source>
        <dbReference type="Proteomes" id="UP001501352"/>
    </source>
</evidence>
<protein>
    <recommendedName>
        <fullName evidence="2">CAAX prenyl protease 2/Lysostaphin resistance protein A-like domain-containing protein</fullName>
    </recommendedName>
</protein>
<dbReference type="InterPro" id="IPR003675">
    <property type="entry name" value="Rce1/LyrA-like_dom"/>
</dbReference>
<gene>
    <name evidence="3" type="ORF">GCM10009422_20480</name>
</gene>
<keyword evidence="1" id="KW-1133">Transmembrane helix</keyword>
<evidence type="ECO:0000259" key="2">
    <source>
        <dbReference type="Pfam" id="PF02517"/>
    </source>
</evidence>
<dbReference type="Pfam" id="PF02517">
    <property type="entry name" value="Rce1-like"/>
    <property type="match status" value="1"/>
</dbReference>
<feature type="transmembrane region" description="Helical" evidence="1">
    <location>
        <begin position="194"/>
        <end position="213"/>
    </location>
</feature>
<keyword evidence="4" id="KW-1185">Reference proteome</keyword>
<keyword evidence="1" id="KW-0472">Membrane</keyword>
<feature type="transmembrane region" description="Helical" evidence="1">
    <location>
        <begin position="50"/>
        <end position="69"/>
    </location>
</feature>
<name>A0ABP3S3F1_9CAUL</name>
<organism evidence="3 4">
    <name type="scientific">Brevundimonas kwangchunensis</name>
    <dbReference type="NCBI Taxonomy" id="322163"/>
    <lineage>
        <taxon>Bacteria</taxon>
        <taxon>Pseudomonadati</taxon>
        <taxon>Pseudomonadota</taxon>
        <taxon>Alphaproteobacteria</taxon>
        <taxon>Caulobacterales</taxon>
        <taxon>Caulobacteraceae</taxon>
        <taxon>Brevundimonas</taxon>
    </lineage>
</organism>
<keyword evidence="1" id="KW-0812">Transmembrane</keyword>
<feature type="transmembrane region" description="Helical" evidence="1">
    <location>
        <begin position="7"/>
        <end position="30"/>
    </location>
</feature>
<feature type="transmembrane region" description="Helical" evidence="1">
    <location>
        <begin position="168"/>
        <end position="188"/>
    </location>
</feature>
<dbReference type="EMBL" id="BAAAGA010000005">
    <property type="protein sequence ID" value="GAA0624109.1"/>
    <property type="molecule type" value="Genomic_DNA"/>
</dbReference>
<sequence length="214" mass="23384">MQLNRKFLILAVVAFVYVCAFWLADVVRIAAQTAIGPKPYEGLWLFLPHLLLYTTFTAAVAGGCWFALVKTGDVPGDWFRPTRAAALWGVIGGVLSTAACMAFLHFAGMGAPAWNGFNGWEIAGNTFSNFYEELIYRGFLLAALTVVIGFWPAAIVTSITFGLTHDQYPYALQGLIAVTSVGWCWIVRRSKSLWAAWIAHMILDVAISAAWGLG</sequence>
<proteinExistence type="predicted"/>